<dbReference type="EMBL" id="JAYGIL010000007">
    <property type="protein sequence ID" value="MEA5402838.1"/>
    <property type="molecule type" value="Genomic_DNA"/>
</dbReference>
<evidence type="ECO:0000313" key="3">
    <source>
        <dbReference type="Proteomes" id="UP001303899"/>
    </source>
</evidence>
<sequence>MKIIFFFSVLVLLITVSVKGQTYFNMVQKFPASACEPYCNPNPDFNQIKPISYTDALLAFNYLSRKSNAQFNYPQGGCPERALILHYLLDSIQISNFRIWVFAPSKLIENDTRKIFIYDKNTLTTDSQNKIEWDFHVAPCVLSKNQNGEIDTLVFDPSIDGDRPLQHTEWLNSIGNHEIAEYTFLDGKYYQFNKQNNGYSNVINGYFYPYKNFAYDNLWLEKMLSLNDVAYEMFEKYVQDKDRNLQDVMDIRSVIGNSATLKEVLDFKDGTPASSKIRYLASKYPKFSSDMWTMYSVKLVYWTQRIQRLR</sequence>
<proteinExistence type="predicted"/>
<accession>A0ABU5S2X6</accession>
<dbReference type="Gene3D" id="3.10.620.30">
    <property type="match status" value="1"/>
</dbReference>
<name>A0ABU5S2X6_9BACT</name>
<dbReference type="Proteomes" id="UP001303899">
    <property type="component" value="Unassembled WGS sequence"/>
</dbReference>
<protein>
    <submittedName>
        <fullName evidence="2">Protein-glutamine glutaminase family protein</fullName>
    </submittedName>
</protein>
<keyword evidence="3" id="KW-1185">Reference proteome</keyword>
<dbReference type="Pfam" id="PF18626">
    <property type="entry name" value="Gln_deamidase_2"/>
    <property type="match status" value="1"/>
</dbReference>
<feature type="domain" description="Protein glutaminase" evidence="1">
    <location>
        <begin position="60"/>
        <end position="173"/>
    </location>
</feature>
<organism evidence="2 3">
    <name type="scientific">Arcicella gelida</name>
    <dbReference type="NCBI Taxonomy" id="2984195"/>
    <lineage>
        <taxon>Bacteria</taxon>
        <taxon>Pseudomonadati</taxon>
        <taxon>Bacteroidota</taxon>
        <taxon>Cytophagia</taxon>
        <taxon>Cytophagales</taxon>
        <taxon>Flectobacillaceae</taxon>
        <taxon>Arcicella</taxon>
    </lineage>
</organism>
<evidence type="ECO:0000259" key="1">
    <source>
        <dbReference type="Pfam" id="PF18626"/>
    </source>
</evidence>
<gene>
    <name evidence="2" type="ORF">VB776_07925</name>
</gene>
<reference evidence="2 3" key="1">
    <citation type="submission" date="2023-12" db="EMBL/GenBank/DDBJ databases">
        <title>Novel species of the genus Arcicella isolated from rivers.</title>
        <authorList>
            <person name="Lu H."/>
        </authorList>
    </citation>
    <scope>NUCLEOTIDE SEQUENCE [LARGE SCALE GENOMIC DNA]</scope>
    <source>
        <strain evidence="2 3">DC2W</strain>
    </source>
</reference>
<evidence type="ECO:0000313" key="2">
    <source>
        <dbReference type="EMBL" id="MEA5402838.1"/>
    </source>
</evidence>
<comment type="caution">
    <text evidence="2">The sequence shown here is derived from an EMBL/GenBank/DDBJ whole genome shotgun (WGS) entry which is preliminary data.</text>
</comment>
<dbReference type="InterPro" id="IPR041325">
    <property type="entry name" value="Gln_deamidase_2"/>
</dbReference>
<dbReference type="RefSeq" id="WP_323327777.1">
    <property type="nucleotide sequence ID" value="NZ_JAYGIL010000007.1"/>
</dbReference>